<dbReference type="InterPro" id="IPR007741">
    <property type="entry name" value="Ribosomal_mL43/mS25/NADH_DH"/>
</dbReference>
<dbReference type="WBParaSite" id="SBAD_0000101301-mRNA-1">
    <property type="protein sequence ID" value="SBAD_0000101301-mRNA-1"/>
    <property type="gene ID" value="SBAD_0000101301"/>
</dbReference>
<dbReference type="PANTHER" id="PTHR13274">
    <property type="entry name" value="MITOCHONDRIAL RIBOSOMAL PROTEIN S25"/>
    <property type="match status" value="1"/>
</dbReference>
<dbReference type="InterPro" id="IPR036249">
    <property type="entry name" value="Thioredoxin-like_sf"/>
</dbReference>
<evidence type="ECO:0000256" key="6">
    <source>
        <dbReference type="ARBA" id="ARBA00035139"/>
    </source>
</evidence>
<evidence type="ECO:0000313" key="11">
    <source>
        <dbReference type="WBParaSite" id="SBAD_0000101301-mRNA-1"/>
    </source>
</evidence>
<keyword evidence="10" id="KW-1185">Reference proteome</keyword>
<dbReference type="Gene3D" id="3.40.30.10">
    <property type="entry name" value="Glutaredoxin"/>
    <property type="match status" value="1"/>
</dbReference>
<feature type="domain" description="Ribosomal protein/NADH dehydrogenase" evidence="8">
    <location>
        <begin position="38"/>
        <end position="110"/>
    </location>
</feature>
<evidence type="ECO:0000256" key="5">
    <source>
        <dbReference type="ARBA" id="ARBA00023274"/>
    </source>
</evidence>
<evidence type="ECO:0000313" key="9">
    <source>
        <dbReference type="EMBL" id="VDO92812.1"/>
    </source>
</evidence>
<evidence type="ECO:0000256" key="7">
    <source>
        <dbReference type="ARBA" id="ARBA00035369"/>
    </source>
</evidence>
<dbReference type="AlphaFoldDB" id="A0A183IBI7"/>
<sequence length="169" mass="20143">MPFMKGLMPIRRTFYYLEKGDIFLRSQVRIVLMAYHPTKKNSEGARDFVFWHWAQLQHKNPYVQLVKSMKDWPVPYVRAFLDDGKDVVMDIENYDRQQVHDRIQKVIGKNENMLVREHMMQAKIDNPANFGDTYPRQCICEMAGQVPCPSILPLPKYLRGKWRWNKNLP</sequence>
<dbReference type="EMBL" id="UZAM01006674">
    <property type="protein sequence ID" value="VDO92812.1"/>
    <property type="molecule type" value="Genomic_DNA"/>
</dbReference>
<keyword evidence="5" id="KW-0687">Ribonucleoprotein</keyword>
<evidence type="ECO:0000313" key="10">
    <source>
        <dbReference type="Proteomes" id="UP000270296"/>
    </source>
</evidence>
<organism evidence="11">
    <name type="scientific">Soboliphyme baturini</name>
    <dbReference type="NCBI Taxonomy" id="241478"/>
    <lineage>
        <taxon>Eukaryota</taxon>
        <taxon>Metazoa</taxon>
        <taxon>Ecdysozoa</taxon>
        <taxon>Nematoda</taxon>
        <taxon>Enoplea</taxon>
        <taxon>Dorylaimia</taxon>
        <taxon>Dioctophymatida</taxon>
        <taxon>Dioctophymatoidea</taxon>
        <taxon>Soboliphymatidae</taxon>
        <taxon>Soboliphyme</taxon>
    </lineage>
</organism>
<evidence type="ECO:0000256" key="4">
    <source>
        <dbReference type="ARBA" id="ARBA00023128"/>
    </source>
</evidence>
<name>A0A183IBI7_9BILA</name>
<keyword evidence="3" id="KW-0689">Ribosomal protein</keyword>
<dbReference type="SUPFAM" id="SSF52833">
    <property type="entry name" value="Thioredoxin-like"/>
    <property type="match status" value="1"/>
</dbReference>
<evidence type="ECO:0000259" key="8">
    <source>
        <dbReference type="SMART" id="SM00916"/>
    </source>
</evidence>
<dbReference type="Proteomes" id="UP000270296">
    <property type="component" value="Unassembled WGS sequence"/>
</dbReference>
<evidence type="ECO:0000256" key="1">
    <source>
        <dbReference type="ARBA" id="ARBA00004173"/>
    </source>
</evidence>
<comment type="subcellular location">
    <subcellularLocation>
        <location evidence="1">Mitochondrion</location>
    </subcellularLocation>
</comment>
<dbReference type="GO" id="GO:0005840">
    <property type="term" value="C:ribosome"/>
    <property type="evidence" value="ECO:0007669"/>
    <property type="project" value="UniProtKB-KW"/>
</dbReference>
<evidence type="ECO:0000256" key="3">
    <source>
        <dbReference type="ARBA" id="ARBA00022980"/>
    </source>
</evidence>
<accession>A0A183IBI7</accession>
<reference evidence="11" key="1">
    <citation type="submission" date="2016-06" db="UniProtKB">
        <authorList>
            <consortium name="WormBaseParasite"/>
        </authorList>
    </citation>
    <scope>IDENTIFICATION</scope>
</reference>
<comment type="similarity">
    <text evidence="2">Belongs to the mitochondrion-specific ribosomal protein mS25 family.</text>
</comment>
<dbReference type="Pfam" id="PF05047">
    <property type="entry name" value="L51_S25_CI-B8"/>
    <property type="match status" value="1"/>
</dbReference>
<proteinExistence type="inferred from homology"/>
<dbReference type="PANTHER" id="PTHR13274:SF2">
    <property type="entry name" value="SMALL RIBOSOMAL SUBUNIT PROTEIN MS25"/>
    <property type="match status" value="1"/>
</dbReference>
<keyword evidence="4" id="KW-0496">Mitochondrion</keyword>
<dbReference type="GO" id="GO:0003735">
    <property type="term" value="F:structural constituent of ribosome"/>
    <property type="evidence" value="ECO:0007669"/>
    <property type="project" value="InterPro"/>
</dbReference>
<dbReference type="SMART" id="SM00916">
    <property type="entry name" value="L51_S25_CI-B8"/>
    <property type="match status" value="1"/>
</dbReference>
<evidence type="ECO:0000256" key="2">
    <source>
        <dbReference type="ARBA" id="ARBA00008046"/>
    </source>
</evidence>
<dbReference type="OrthoDB" id="5919182at2759"/>
<protein>
    <recommendedName>
        <fullName evidence="6">Small ribosomal subunit protein mS25</fullName>
    </recommendedName>
    <alternativeName>
        <fullName evidence="7">28S ribosomal protein S25, mitochondrial</fullName>
    </alternativeName>
</protein>
<dbReference type="InterPro" id="IPR040049">
    <property type="entry name" value="Ribosomal_mS25/mL61"/>
</dbReference>
<gene>
    <name evidence="9" type="ORF">SBAD_LOCUS981</name>
</gene>
<dbReference type="GO" id="GO:1990904">
    <property type="term" value="C:ribonucleoprotein complex"/>
    <property type="evidence" value="ECO:0007669"/>
    <property type="project" value="UniProtKB-KW"/>
</dbReference>
<reference evidence="9 10" key="2">
    <citation type="submission" date="2018-11" db="EMBL/GenBank/DDBJ databases">
        <authorList>
            <consortium name="Pathogen Informatics"/>
        </authorList>
    </citation>
    <scope>NUCLEOTIDE SEQUENCE [LARGE SCALE GENOMIC DNA]</scope>
</reference>
<dbReference type="GO" id="GO:0005739">
    <property type="term" value="C:mitochondrion"/>
    <property type="evidence" value="ECO:0007669"/>
    <property type="project" value="UniProtKB-SubCell"/>
</dbReference>